<evidence type="ECO:0000313" key="1">
    <source>
        <dbReference type="EMBL" id="CAG8676923.1"/>
    </source>
</evidence>
<sequence>NPTTVVSDSDGDHTFGSENENNLQDSFSDDESHQSSPQLYVGLTLSSWEEVDNFVELYGKNKGFSFRRSRNNLHSDHSSIRHRSYECSYSRVHKAKKIVDNTKQRDRYSAAINCPWHINFNNRKNTTEIVLKTDAAETLKKLIELKADDPGWVVVPNIEEQLNNATNKIIPRTVYTDADPAMGAALRNIWSDTHHSYCIFHLNNNFVKKLKPIMGKQFDECYKLFYRSQNSLFEVDFEHCWAEFVEFLNPFPKASRYALETLYSTRCSWAICYTQTRFTAGIQSTQRVEGMNAIIKKEVSHSSTLLHLIDAIQNRLDEEARYARISKQKNTNPSVGLPHIANRYFPAINSLIQKYLTPHILSFQREQLSESFLYDASEITYEWGNEMPESTNIIENGYLEDDYERRQTCLKNSQISADKDFVASLPPIKLCESNESSTHNSIPQIVNFQYLSHFRVANVLTPSLQKSVSEKERWSKGYGIAKKALNLMIRLNCDDEFLEMMEEFISSKTHELQISDKNKDANNFELQPAIANPFVTKHCGRPPKRYKSALEHTTSTCKNRHGQLTDNNKPQEKNKNKCANCRNYGHNV</sequence>
<dbReference type="EMBL" id="CAJVPW010017484">
    <property type="protein sequence ID" value="CAG8676923.1"/>
    <property type="molecule type" value="Genomic_DNA"/>
</dbReference>
<proteinExistence type="predicted"/>
<accession>A0ACA9NUP1</accession>
<evidence type="ECO:0000313" key="2">
    <source>
        <dbReference type="Proteomes" id="UP000789366"/>
    </source>
</evidence>
<protein>
    <submittedName>
        <fullName evidence="1">7231_t:CDS:1</fullName>
    </submittedName>
</protein>
<comment type="caution">
    <text evidence="1">The sequence shown here is derived from an EMBL/GenBank/DDBJ whole genome shotgun (WGS) entry which is preliminary data.</text>
</comment>
<keyword evidence="2" id="KW-1185">Reference proteome</keyword>
<name>A0ACA9NUP1_9GLOM</name>
<organism evidence="1 2">
    <name type="scientific">Cetraspora pellucida</name>
    <dbReference type="NCBI Taxonomy" id="1433469"/>
    <lineage>
        <taxon>Eukaryota</taxon>
        <taxon>Fungi</taxon>
        <taxon>Fungi incertae sedis</taxon>
        <taxon>Mucoromycota</taxon>
        <taxon>Glomeromycotina</taxon>
        <taxon>Glomeromycetes</taxon>
        <taxon>Diversisporales</taxon>
        <taxon>Gigasporaceae</taxon>
        <taxon>Cetraspora</taxon>
    </lineage>
</organism>
<gene>
    <name evidence="1" type="ORF">SPELUC_LOCUS9952</name>
</gene>
<reference evidence="1" key="1">
    <citation type="submission" date="2021-06" db="EMBL/GenBank/DDBJ databases">
        <authorList>
            <person name="Kallberg Y."/>
            <person name="Tangrot J."/>
            <person name="Rosling A."/>
        </authorList>
    </citation>
    <scope>NUCLEOTIDE SEQUENCE</scope>
    <source>
        <strain evidence="1">28 12/20/2015</strain>
    </source>
</reference>
<dbReference type="Proteomes" id="UP000789366">
    <property type="component" value="Unassembled WGS sequence"/>
</dbReference>
<feature type="non-terminal residue" evidence="1">
    <location>
        <position position="1"/>
    </location>
</feature>